<organism evidence="2 3">
    <name type="scientific">Novilysobacter selenitireducens</name>
    <dbReference type="NCBI Taxonomy" id="2872639"/>
    <lineage>
        <taxon>Bacteria</taxon>
        <taxon>Pseudomonadati</taxon>
        <taxon>Pseudomonadota</taxon>
        <taxon>Gammaproteobacteria</taxon>
        <taxon>Lysobacterales</taxon>
        <taxon>Lysobacteraceae</taxon>
        <taxon>Novilysobacter</taxon>
    </lineage>
</organism>
<accession>A0ABS7T7R3</accession>
<dbReference type="InterPro" id="IPR014922">
    <property type="entry name" value="YdhG-like"/>
</dbReference>
<evidence type="ECO:0000313" key="2">
    <source>
        <dbReference type="EMBL" id="MBZ4039921.1"/>
    </source>
</evidence>
<sequence length="199" mass="22556">MTTNDPRIDAYIETSTDFARPILRHLRKRVQSACPDAEETLKWSAPAFLYKGKLLCQMASFKQHVAFGFWQGAQVVGDAQGEAMGQFGRITKVADLPPARQFDGYVRRAMALVDAGVKVPRTRDAKPKPTLDTPDDLARALDASPAARRHFDGFTPGKRREYIEWIVEARQAATRERRLAQAVEWIAEGKPRHWKYQNC</sequence>
<dbReference type="Gene3D" id="3.90.1150.200">
    <property type="match status" value="1"/>
</dbReference>
<evidence type="ECO:0000259" key="1">
    <source>
        <dbReference type="Pfam" id="PF08818"/>
    </source>
</evidence>
<evidence type="ECO:0000313" key="3">
    <source>
        <dbReference type="Proteomes" id="UP001430954"/>
    </source>
</evidence>
<dbReference type="Proteomes" id="UP001430954">
    <property type="component" value="Unassembled WGS sequence"/>
</dbReference>
<dbReference type="Pfam" id="PF13376">
    <property type="entry name" value="OmdA"/>
    <property type="match status" value="1"/>
</dbReference>
<protein>
    <submittedName>
        <fullName evidence="2">YdeI/OmpD-associated family protein</fullName>
    </submittedName>
</protein>
<gene>
    <name evidence="2" type="ORF">K6753_10300</name>
</gene>
<dbReference type="Pfam" id="PF08818">
    <property type="entry name" value="DUF1801"/>
    <property type="match status" value="1"/>
</dbReference>
<reference evidence="2 3" key="1">
    <citation type="submission" date="2021-09" db="EMBL/GenBank/DDBJ databases">
        <title>Lysobacter sp. 13A isolated from the river sediment.</title>
        <authorList>
            <person name="Liu H."/>
            <person name="Li S."/>
            <person name="Mao S."/>
        </authorList>
    </citation>
    <scope>NUCLEOTIDE SEQUENCE [LARGE SCALE GENOMIC DNA]</scope>
    <source>
        <strain evidence="2 3">13A</strain>
    </source>
</reference>
<proteinExistence type="predicted"/>
<dbReference type="RefSeq" id="WP_223676361.1">
    <property type="nucleotide sequence ID" value="NZ_JAINZW010000004.1"/>
</dbReference>
<dbReference type="EMBL" id="JAINZW010000004">
    <property type="protein sequence ID" value="MBZ4039921.1"/>
    <property type="molecule type" value="Genomic_DNA"/>
</dbReference>
<dbReference type="SUPFAM" id="SSF159888">
    <property type="entry name" value="YdhG-like"/>
    <property type="match status" value="1"/>
</dbReference>
<keyword evidence="3" id="KW-1185">Reference proteome</keyword>
<name>A0ABS7T7R3_9GAMM</name>
<comment type="caution">
    <text evidence="2">The sequence shown here is derived from an EMBL/GenBank/DDBJ whole genome shotgun (WGS) entry which is preliminary data.</text>
</comment>
<feature type="domain" description="YdhG-like" evidence="1">
    <location>
        <begin position="20"/>
        <end position="110"/>
    </location>
</feature>